<proteinExistence type="predicted"/>
<protein>
    <submittedName>
        <fullName evidence="2">Uncharacterized protein</fullName>
    </submittedName>
</protein>
<dbReference type="EMBL" id="JAAIUW010000008">
    <property type="protein sequence ID" value="KAF7820614.1"/>
    <property type="molecule type" value="Genomic_DNA"/>
</dbReference>
<feature type="region of interest" description="Disordered" evidence="1">
    <location>
        <begin position="404"/>
        <end position="436"/>
    </location>
</feature>
<accession>A0A834TGM2</accession>
<evidence type="ECO:0000313" key="2">
    <source>
        <dbReference type="EMBL" id="KAF7820614.1"/>
    </source>
</evidence>
<feature type="region of interest" description="Disordered" evidence="1">
    <location>
        <begin position="1"/>
        <end position="76"/>
    </location>
</feature>
<feature type="region of interest" description="Disordered" evidence="1">
    <location>
        <begin position="686"/>
        <end position="814"/>
    </location>
</feature>
<feature type="region of interest" description="Disordered" evidence="1">
    <location>
        <begin position="603"/>
        <end position="666"/>
    </location>
</feature>
<gene>
    <name evidence="2" type="ORF">G2W53_026069</name>
</gene>
<evidence type="ECO:0000313" key="3">
    <source>
        <dbReference type="Proteomes" id="UP000634136"/>
    </source>
</evidence>
<feature type="compositionally biased region" description="Basic and acidic residues" evidence="1">
    <location>
        <begin position="213"/>
        <end position="225"/>
    </location>
</feature>
<feature type="region of interest" description="Disordered" evidence="1">
    <location>
        <begin position="126"/>
        <end position="163"/>
    </location>
</feature>
<feature type="compositionally biased region" description="Low complexity" evidence="1">
    <location>
        <begin position="423"/>
        <end position="436"/>
    </location>
</feature>
<comment type="caution">
    <text evidence="2">The sequence shown here is derived from an EMBL/GenBank/DDBJ whole genome shotgun (WGS) entry which is preliminary data.</text>
</comment>
<feature type="compositionally biased region" description="Basic and acidic residues" evidence="1">
    <location>
        <begin position="17"/>
        <end position="26"/>
    </location>
</feature>
<dbReference type="Proteomes" id="UP000634136">
    <property type="component" value="Unassembled WGS sequence"/>
</dbReference>
<sequence>MGNNPHIFLQWQGIRARSREKSEQKAYRGKAPPLFSRKKRAESLEWQGIPSRSREKSEQKAYSGRASTPVLAKKASRKPTVAWLRPVLAKKASRKPTVAGHSRPFSRKKRAKILQWQGFVPVLAKKASRKPTVAGHLRPLSPKKREQPDYSGAPRPSNIRAQRNTAACHHYPTEKQQWSNRVIERNLPARPHPEHPSPPKSTPMGKGTNNGTKAEDPAGGKDREALPPIGGPDEETKPPGIMTKMMNLNILVSLDRSYRGRSNPLEPTTKNSEMAVAITEEVCNQTLPVQNPNTSACRTSRNAAAKNVGTKIKQLHERDEVLQIPSPGLSQDHNSKIEVSNQTTDQGAIKSQGNVTNFPYQNLKARGVSWVPKRHQQRMSRSRRMGNRLSTNWSCLKVKNVITGAQSDPGDTAGPANPPPRPLAGSLEASLAPAAPTSPSSDGIALAISASFLDSLNSASWEATLDVAASKSAFTSLEEAITSLACCTDWKFLTSLALSYSSKLFENSHSGDLDLLPRLTQLRLEGSHPGCGSVQISLHLTRRSHNLPNMLHSLEVPNLPRTLILIKAVRELTSGGQENFPRTAAAASYRLLNNESSVAARGIGPTSGYGGMSPHERASARSASRLSSRDGGGKNPPTRSANLGWTEKDTPCVSQQGQMSQKAKDLANEELRWNEQDQSIASHLSENRDHWHPQNEQTTGAQEGAVEKNSVRQSRTSLMGYNPATRKPRYPVRGEPPRRTLSPSRNNKKELLSPTPKRVSQPGHQNKTQGYDGGPARAQLHPDPHQTRKTQQKQISLPELKKQPKKCLRNYPHP</sequence>
<name>A0A834TGM2_9FABA</name>
<organism evidence="2 3">
    <name type="scientific">Senna tora</name>
    <dbReference type="NCBI Taxonomy" id="362788"/>
    <lineage>
        <taxon>Eukaryota</taxon>
        <taxon>Viridiplantae</taxon>
        <taxon>Streptophyta</taxon>
        <taxon>Embryophyta</taxon>
        <taxon>Tracheophyta</taxon>
        <taxon>Spermatophyta</taxon>
        <taxon>Magnoliopsida</taxon>
        <taxon>eudicotyledons</taxon>
        <taxon>Gunneridae</taxon>
        <taxon>Pentapetalae</taxon>
        <taxon>rosids</taxon>
        <taxon>fabids</taxon>
        <taxon>Fabales</taxon>
        <taxon>Fabaceae</taxon>
        <taxon>Caesalpinioideae</taxon>
        <taxon>Cassia clade</taxon>
        <taxon>Senna</taxon>
    </lineage>
</organism>
<feature type="compositionally biased region" description="Polar residues" evidence="1">
    <location>
        <begin position="652"/>
        <end position="661"/>
    </location>
</feature>
<evidence type="ECO:0000256" key="1">
    <source>
        <dbReference type="SAM" id="MobiDB-lite"/>
    </source>
</evidence>
<feature type="region of interest" description="Disordered" evidence="1">
    <location>
        <begin position="187"/>
        <end position="239"/>
    </location>
</feature>
<keyword evidence="3" id="KW-1185">Reference proteome</keyword>
<reference evidence="2" key="1">
    <citation type="submission" date="2020-09" db="EMBL/GenBank/DDBJ databases">
        <title>Genome-Enabled Discovery of Anthraquinone Biosynthesis in Senna tora.</title>
        <authorList>
            <person name="Kang S.-H."/>
            <person name="Pandey R.P."/>
            <person name="Lee C.-M."/>
            <person name="Sim J.-S."/>
            <person name="Jeong J.-T."/>
            <person name="Choi B.-S."/>
            <person name="Jung M."/>
            <person name="Ginzburg D."/>
            <person name="Zhao K."/>
            <person name="Won S.Y."/>
            <person name="Oh T.-J."/>
            <person name="Yu Y."/>
            <person name="Kim N.-H."/>
            <person name="Lee O.R."/>
            <person name="Lee T.-H."/>
            <person name="Bashyal P."/>
            <person name="Kim T.-S."/>
            <person name="Lee W.-H."/>
            <person name="Kawkins C."/>
            <person name="Kim C.-K."/>
            <person name="Kim J.S."/>
            <person name="Ahn B.O."/>
            <person name="Rhee S.Y."/>
            <person name="Sohng J.K."/>
        </authorList>
    </citation>
    <scope>NUCLEOTIDE SEQUENCE</scope>
    <source>
        <tissue evidence="2">Leaf</tissue>
    </source>
</reference>
<dbReference type="AlphaFoldDB" id="A0A834TGM2"/>